<dbReference type="InParanoid" id="Q8TYJ2"/>
<dbReference type="EnsemblBacteria" id="AAM01522">
    <property type="protein sequence ID" value="AAM01522"/>
    <property type="gene ID" value="MK0305"/>
</dbReference>
<keyword evidence="1" id="KW-1133">Transmembrane helix</keyword>
<reference evidence="2 3" key="1">
    <citation type="journal article" date="2002" name="Proc. Natl. Acad. Sci. U.S.A.">
        <title>The complete genome of hyperthermophile Methanopyrus kandleri AV19 and monophyly of archaeal methanogens.</title>
        <authorList>
            <person name="Slesarev A.I."/>
            <person name="Mezhevaya K.V."/>
            <person name="Makarova K.S."/>
            <person name="Polushin N.N."/>
            <person name="Shcherbinina O.V."/>
            <person name="Shakhova V.V."/>
            <person name="Belova G.I."/>
            <person name="Aravind L."/>
            <person name="Natale D.A."/>
            <person name="Rogozin I.B."/>
            <person name="Tatusov R.L."/>
            <person name="Wolf Y.I."/>
            <person name="Stetter K.O."/>
            <person name="Malykh A.G."/>
            <person name="Koonin E.V."/>
            <person name="Kozyavkin S.A."/>
        </authorList>
    </citation>
    <scope>NUCLEOTIDE SEQUENCE [LARGE SCALE GENOMIC DNA]</scope>
    <source>
        <strain evidence="3">AV19 / DSM 6324 / JCM 9639 / NBRC 100938</strain>
    </source>
</reference>
<keyword evidence="1" id="KW-0812">Transmembrane</keyword>
<name>Q8TYJ2_METKA</name>
<feature type="transmembrane region" description="Helical" evidence="1">
    <location>
        <begin position="321"/>
        <end position="341"/>
    </location>
</feature>
<evidence type="ECO:0000256" key="1">
    <source>
        <dbReference type="SAM" id="Phobius"/>
    </source>
</evidence>
<dbReference type="PaxDb" id="190192-MK0305"/>
<dbReference type="EMBL" id="AE009439">
    <property type="protein sequence ID" value="AAM01522.1"/>
    <property type="molecule type" value="Genomic_DNA"/>
</dbReference>
<dbReference type="Proteomes" id="UP000001826">
    <property type="component" value="Chromosome"/>
</dbReference>
<keyword evidence="3" id="KW-1185">Reference proteome</keyword>
<keyword evidence="1" id="KW-0472">Membrane</keyword>
<dbReference type="AlphaFoldDB" id="Q8TYJ2"/>
<accession>Q8TYJ2</accession>
<evidence type="ECO:0000313" key="3">
    <source>
        <dbReference type="Proteomes" id="UP000001826"/>
    </source>
</evidence>
<gene>
    <name evidence="2" type="ordered locus">MK0305</name>
</gene>
<dbReference type="KEGG" id="mka:MK0305"/>
<protein>
    <submittedName>
        <fullName evidence="2">Uncharacterized protein</fullName>
    </submittedName>
</protein>
<organism evidence="2 3">
    <name type="scientific">Methanopyrus kandleri (strain AV19 / DSM 6324 / JCM 9639 / NBRC 100938)</name>
    <dbReference type="NCBI Taxonomy" id="190192"/>
    <lineage>
        <taxon>Archaea</taxon>
        <taxon>Methanobacteriati</taxon>
        <taxon>Methanobacteriota</taxon>
        <taxon>Methanomada group</taxon>
        <taxon>Methanopyri</taxon>
        <taxon>Methanopyrales</taxon>
        <taxon>Methanopyraceae</taxon>
        <taxon>Methanopyrus</taxon>
    </lineage>
</organism>
<dbReference type="HOGENOM" id="CLU_800797_0_0_2"/>
<sequence>MEAPWVMDPELYQSHTVQFEGSGIPPARPSDPNAFQADRFLLVAPLWNEEGRHRVIIGAYRTETVPLPEDAKVCRVLVPDRVEVVETDNPFSDERGDPAWGILSAPRHFKKPVPTGPWHEVKYTLEEHDGILLIRPERTADDIFAAEADLPTRDGWVRIALTPGNWLVLLGWSKEFNLLTVDGKTVFRGRVPYNEVKYDLDGVSMVFWYCGYAIDLKGYKWFKDVFNSGTSRECWLMLHYIDNLVSSKSNKASTDILNFHPLLQYKIGILYGPGIILRINTRNPIIIEFKAPKPRDYIKYGYKEFYSDKYWSNSLSPLEVIVSQILYGVICPVITPPILLIHRRRR</sequence>
<evidence type="ECO:0000313" key="2">
    <source>
        <dbReference type="EMBL" id="AAM01522.1"/>
    </source>
</evidence>
<proteinExistence type="predicted"/>
<dbReference type="STRING" id="190192.MK0305"/>